<feature type="signal peptide" evidence="1">
    <location>
        <begin position="1"/>
        <end position="18"/>
    </location>
</feature>
<dbReference type="Proteomes" id="UP000681594">
    <property type="component" value="Unassembled WGS sequence"/>
</dbReference>
<feature type="chain" id="PRO_5047527589" description="Lipoprotein" evidence="1">
    <location>
        <begin position="19"/>
        <end position="251"/>
    </location>
</feature>
<comment type="caution">
    <text evidence="2">The sequence shown here is derived from an EMBL/GenBank/DDBJ whole genome shotgun (WGS) entry which is preliminary data.</text>
</comment>
<evidence type="ECO:0000256" key="1">
    <source>
        <dbReference type="SAM" id="SignalP"/>
    </source>
</evidence>
<organism evidence="2 3">
    <name type="scientific">Pararoseomonas baculiformis</name>
    <dbReference type="NCBI Taxonomy" id="2820812"/>
    <lineage>
        <taxon>Bacteria</taxon>
        <taxon>Pseudomonadati</taxon>
        <taxon>Pseudomonadota</taxon>
        <taxon>Alphaproteobacteria</taxon>
        <taxon>Acetobacterales</taxon>
        <taxon>Acetobacteraceae</taxon>
        <taxon>Pararoseomonas</taxon>
    </lineage>
</organism>
<evidence type="ECO:0000313" key="2">
    <source>
        <dbReference type="EMBL" id="MBP0443498.1"/>
    </source>
</evidence>
<keyword evidence="3" id="KW-1185">Reference proteome</keyword>
<reference evidence="2 3" key="1">
    <citation type="submission" date="2021-03" db="EMBL/GenBank/DDBJ databases">
        <authorList>
            <person name="So Y."/>
        </authorList>
    </citation>
    <scope>NUCLEOTIDE SEQUENCE [LARGE SCALE GENOMIC DNA]</scope>
    <source>
        <strain evidence="2 3">SSH11</strain>
    </source>
</reference>
<dbReference type="PROSITE" id="PS51257">
    <property type="entry name" value="PROKAR_LIPOPROTEIN"/>
    <property type="match status" value="1"/>
</dbReference>
<dbReference type="RefSeq" id="WP_209377676.1">
    <property type="nucleotide sequence ID" value="NZ_JAGIZB010000001.1"/>
</dbReference>
<protein>
    <recommendedName>
        <fullName evidence="4">Lipoprotein</fullName>
    </recommendedName>
</protein>
<dbReference type="EMBL" id="JAGIZB010000001">
    <property type="protein sequence ID" value="MBP0443498.1"/>
    <property type="molecule type" value="Genomic_DNA"/>
</dbReference>
<keyword evidence="1" id="KW-0732">Signal</keyword>
<evidence type="ECO:0008006" key="4">
    <source>
        <dbReference type="Google" id="ProtNLM"/>
    </source>
</evidence>
<gene>
    <name evidence="2" type="ORF">J8J14_01790</name>
</gene>
<proteinExistence type="predicted"/>
<name>A0ABS4AAG5_9PROT</name>
<evidence type="ECO:0000313" key="3">
    <source>
        <dbReference type="Proteomes" id="UP000681594"/>
    </source>
</evidence>
<sequence>MRYAVLLTLLSLAACATANIEQSTRNEIAVITSAPEGRINWTASVRVRPQQVLVPSRADGQEEFCSTSPVLFQHNGRPQPLCFRDTKNNSRFNQAFFPWQGRRGSELTVDIPYMLQPFPCVSCRPPAVDLTRVSSPQVLAEHSIAPPELRPFVQLALSGSPDVDAAIARSTRADPARTKAIVDLATREVRDRRAVAICSSQNPGGGAAMLGLIGAIATIAGSRSEEACMDEYLRTGVMPIPPAPPPEMPPM</sequence>
<accession>A0ABS4AAG5</accession>